<keyword evidence="3" id="KW-1185">Reference proteome</keyword>
<keyword evidence="1" id="KW-1133">Transmembrane helix</keyword>
<keyword evidence="1" id="KW-0812">Transmembrane</keyword>
<sequence length="63" mass="6783">MLLKSLIIIVFFAMLISLAVGAGYLLRDGSSSKRLLTSLKWRIGLAAVLLLLIVYGFGSGQLT</sequence>
<reference evidence="3" key="1">
    <citation type="submission" date="2016-10" db="EMBL/GenBank/DDBJ databases">
        <authorList>
            <person name="Varghese N."/>
            <person name="Submissions S."/>
        </authorList>
    </citation>
    <scope>NUCLEOTIDE SEQUENCE [LARGE SCALE GENOMIC DNA]</scope>
    <source>
        <strain evidence="3">CGMCC 1.6495</strain>
    </source>
</reference>
<dbReference type="InterPro" id="IPR021313">
    <property type="entry name" value="DUF2909"/>
</dbReference>
<feature type="transmembrane region" description="Helical" evidence="1">
    <location>
        <begin position="6"/>
        <end position="27"/>
    </location>
</feature>
<protein>
    <recommendedName>
        <fullName evidence="4">Hypoxia induced protein conserved region</fullName>
    </recommendedName>
</protein>
<accession>A0A1H9V9U2</accession>
<name>A0A1H9V9U2_9GAMM</name>
<dbReference type="Proteomes" id="UP000198505">
    <property type="component" value="Unassembled WGS sequence"/>
</dbReference>
<keyword evidence="1" id="KW-0472">Membrane</keyword>
<evidence type="ECO:0008006" key="4">
    <source>
        <dbReference type="Google" id="ProtNLM"/>
    </source>
</evidence>
<evidence type="ECO:0000256" key="1">
    <source>
        <dbReference type="SAM" id="Phobius"/>
    </source>
</evidence>
<dbReference type="EMBL" id="FOGS01000008">
    <property type="protein sequence ID" value="SES18023.1"/>
    <property type="molecule type" value="Genomic_DNA"/>
</dbReference>
<evidence type="ECO:0000313" key="3">
    <source>
        <dbReference type="Proteomes" id="UP000198505"/>
    </source>
</evidence>
<feature type="transmembrane region" description="Helical" evidence="1">
    <location>
        <begin position="39"/>
        <end position="58"/>
    </location>
</feature>
<gene>
    <name evidence="2" type="ORF">SAMN04487958_108199</name>
</gene>
<dbReference type="AlphaFoldDB" id="A0A1H9V9U2"/>
<proteinExistence type="predicted"/>
<dbReference type="Pfam" id="PF11137">
    <property type="entry name" value="DUF2909"/>
    <property type="match status" value="1"/>
</dbReference>
<organism evidence="2 3">
    <name type="scientific">Vreelandella subterranea</name>
    <dbReference type="NCBI Taxonomy" id="416874"/>
    <lineage>
        <taxon>Bacteria</taxon>
        <taxon>Pseudomonadati</taxon>
        <taxon>Pseudomonadota</taxon>
        <taxon>Gammaproteobacteria</taxon>
        <taxon>Oceanospirillales</taxon>
        <taxon>Halomonadaceae</taxon>
        <taxon>Vreelandella</taxon>
    </lineage>
</organism>
<evidence type="ECO:0000313" key="2">
    <source>
        <dbReference type="EMBL" id="SES18023.1"/>
    </source>
</evidence>
<dbReference type="STRING" id="416874.SAMN04487958_108199"/>